<dbReference type="AlphaFoldDB" id="A0AA38LN99"/>
<evidence type="ECO:0000313" key="10">
    <source>
        <dbReference type="EMBL" id="KAH9329796.1"/>
    </source>
</evidence>
<comment type="catalytic activity">
    <reaction evidence="7">
        <text>L-threonyl-[protein] + ATP = O-phospho-L-threonyl-[protein] + ADP + H(+)</text>
        <dbReference type="Rhea" id="RHEA:46608"/>
        <dbReference type="Rhea" id="RHEA-COMP:11060"/>
        <dbReference type="Rhea" id="RHEA-COMP:11605"/>
        <dbReference type="ChEBI" id="CHEBI:15378"/>
        <dbReference type="ChEBI" id="CHEBI:30013"/>
        <dbReference type="ChEBI" id="CHEBI:30616"/>
        <dbReference type="ChEBI" id="CHEBI:61977"/>
        <dbReference type="ChEBI" id="CHEBI:456216"/>
        <dbReference type="EC" id="2.7.11.1"/>
    </reaction>
</comment>
<evidence type="ECO:0000256" key="8">
    <source>
        <dbReference type="ARBA" id="ARBA00048679"/>
    </source>
</evidence>
<dbReference type="Pfam" id="PF00069">
    <property type="entry name" value="Pkinase"/>
    <property type="match status" value="2"/>
</dbReference>
<dbReference type="SUPFAM" id="SSF56112">
    <property type="entry name" value="Protein kinase-like (PK-like)"/>
    <property type="match status" value="1"/>
</dbReference>
<dbReference type="PROSITE" id="PS50011">
    <property type="entry name" value="PROTEIN_KINASE_DOM"/>
    <property type="match status" value="1"/>
</dbReference>
<keyword evidence="5" id="KW-0418">Kinase</keyword>
<gene>
    <name evidence="10" type="ORF">KI387_001904</name>
</gene>
<sequence length="314" mass="35428">MAWACFAITRSRRKTHRKAFKEYDVVPFTNSASSSEKDLLKIDKADLRDGFKPSGYRSSQKVKPFFKEVANAKNVSRLTPVKETHILIHDEDFEGNKMINEYVRECKIASGSYSKVVLHRSNKDGNLYAVKVFRKARLRKIRAAHSGSAMAKFLTEVAIMKQLDHPNIVKLIEVIDDPNSDRLYMVLKYMERGWIFKGSGPPGGIGEGIARKYFLDIVAGLKYLHNNDNNDQLKRSAGTPVFTAPECSQGSVYHGKAADIWALGITLYCMVLGRFPFIGETLRDTFDKIVNHPMAVPDNFNTDLADLLNCLLCK</sequence>
<dbReference type="FunFam" id="3.30.200.20:FF:000206">
    <property type="entry name" value="Serine/threonine-protein kinase Ssp1"/>
    <property type="match status" value="1"/>
</dbReference>
<keyword evidence="11" id="KW-1185">Reference proteome</keyword>
<comment type="catalytic activity">
    <reaction evidence="8">
        <text>L-seryl-[protein] + ATP = O-phospho-L-seryl-[protein] + ADP + H(+)</text>
        <dbReference type="Rhea" id="RHEA:17989"/>
        <dbReference type="Rhea" id="RHEA-COMP:9863"/>
        <dbReference type="Rhea" id="RHEA-COMP:11604"/>
        <dbReference type="ChEBI" id="CHEBI:15378"/>
        <dbReference type="ChEBI" id="CHEBI:29999"/>
        <dbReference type="ChEBI" id="CHEBI:30616"/>
        <dbReference type="ChEBI" id="CHEBI:83421"/>
        <dbReference type="ChEBI" id="CHEBI:456216"/>
        <dbReference type="EC" id="2.7.11.1"/>
    </reaction>
</comment>
<dbReference type="PANTHER" id="PTHR24346:SF39">
    <property type="entry name" value="SERINE_THREONINE-PROTEIN KINASE GRIK1-RELATED"/>
    <property type="match status" value="1"/>
</dbReference>
<dbReference type="GO" id="GO:0035556">
    <property type="term" value="P:intracellular signal transduction"/>
    <property type="evidence" value="ECO:0007669"/>
    <property type="project" value="TreeGrafter"/>
</dbReference>
<evidence type="ECO:0000256" key="7">
    <source>
        <dbReference type="ARBA" id="ARBA00047899"/>
    </source>
</evidence>
<dbReference type="Gene3D" id="1.10.510.10">
    <property type="entry name" value="Transferase(Phosphotransferase) domain 1"/>
    <property type="match status" value="2"/>
</dbReference>
<dbReference type="EC" id="2.7.11.1" evidence="1"/>
<evidence type="ECO:0000256" key="5">
    <source>
        <dbReference type="ARBA" id="ARBA00022777"/>
    </source>
</evidence>
<name>A0AA38LN99_TAXCH</name>
<dbReference type="GO" id="GO:0005737">
    <property type="term" value="C:cytoplasm"/>
    <property type="evidence" value="ECO:0007669"/>
    <property type="project" value="TreeGrafter"/>
</dbReference>
<evidence type="ECO:0000256" key="6">
    <source>
        <dbReference type="ARBA" id="ARBA00022840"/>
    </source>
</evidence>
<dbReference type="CDD" id="cd14008">
    <property type="entry name" value="STKc_LKB1_CaMKK"/>
    <property type="match status" value="1"/>
</dbReference>
<dbReference type="InterPro" id="IPR000719">
    <property type="entry name" value="Prot_kinase_dom"/>
</dbReference>
<dbReference type="GO" id="GO:0004674">
    <property type="term" value="F:protein serine/threonine kinase activity"/>
    <property type="evidence" value="ECO:0007669"/>
    <property type="project" value="UniProtKB-KW"/>
</dbReference>
<protein>
    <recommendedName>
        <fullName evidence="1">non-specific serine/threonine protein kinase</fullName>
        <ecNumber evidence="1">2.7.11.1</ecNumber>
    </recommendedName>
</protein>
<evidence type="ECO:0000256" key="1">
    <source>
        <dbReference type="ARBA" id="ARBA00012513"/>
    </source>
</evidence>
<keyword evidence="2" id="KW-0723">Serine/threonine-protein kinase</keyword>
<dbReference type="PANTHER" id="PTHR24346">
    <property type="entry name" value="MAP/MICROTUBULE AFFINITY-REGULATING KINASE"/>
    <property type="match status" value="1"/>
</dbReference>
<proteinExistence type="predicted"/>
<dbReference type="InterPro" id="IPR011009">
    <property type="entry name" value="Kinase-like_dom_sf"/>
</dbReference>
<accession>A0AA38LN99</accession>
<comment type="caution">
    <text evidence="10">The sequence shown here is derived from an EMBL/GenBank/DDBJ whole genome shotgun (WGS) entry which is preliminary data.</text>
</comment>
<evidence type="ECO:0000313" key="11">
    <source>
        <dbReference type="Proteomes" id="UP000824469"/>
    </source>
</evidence>
<keyword evidence="6" id="KW-0067">ATP-binding</keyword>
<evidence type="ECO:0000259" key="9">
    <source>
        <dbReference type="PROSITE" id="PS50011"/>
    </source>
</evidence>
<feature type="non-terminal residue" evidence="10">
    <location>
        <position position="314"/>
    </location>
</feature>
<feature type="domain" description="Protein kinase" evidence="9">
    <location>
        <begin position="102"/>
        <end position="314"/>
    </location>
</feature>
<evidence type="ECO:0000256" key="4">
    <source>
        <dbReference type="ARBA" id="ARBA00022741"/>
    </source>
</evidence>
<reference evidence="10 11" key="1">
    <citation type="journal article" date="2021" name="Nat. Plants">
        <title>The Taxus genome provides insights into paclitaxel biosynthesis.</title>
        <authorList>
            <person name="Xiong X."/>
            <person name="Gou J."/>
            <person name="Liao Q."/>
            <person name="Li Y."/>
            <person name="Zhou Q."/>
            <person name="Bi G."/>
            <person name="Li C."/>
            <person name="Du R."/>
            <person name="Wang X."/>
            <person name="Sun T."/>
            <person name="Guo L."/>
            <person name="Liang H."/>
            <person name="Lu P."/>
            <person name="Wu Y."/>
            <person name="Zhang Z."/>
            <person name="Ro D.K."/>
            <person name="Shang Y."/>
            <person name="Huang S."/>
            <person name="Yan J."/>
        </authorList>
    </citation>
    <scope>NUCLEOTIDE SEQUENCE [LARGE SCALE GENOMIC DNA]</scope>
    <source>
        <strain evidence="10">Ta-2019</strain>
    </source>
</reference>
<evidence type="ECO:0000256" key="2">
    <source>
        <dbReference type="ARBA" id="ARBA00022527"/>
    </source>
</evidence>
<dbReference type="GO" id="GO:0005524">
    <property type="term" value="F:ATP binding"/>
    <property type="evidence" value="ECO:0007669"/>
    <property type="project" value="UniProtKB-KW"/>
</dbReference>
<evidence type="ECO:0000256" key="3">
    <source>
        <dbReference type="ARBA" id="ARBA00022679"/>
    </source>
</evidence>
<dbReference type="EMBL" id="JAHRHJ020000001">
    <property type="protein sequence ID" value="KAH9329796.1"/>
    <property type="molecule type" value="Genomic_DNA"/>
</dbReference>
<keyword evidence="4" id="KW-0547">Nucleotide-binding</keyword>
<dbReference type="Proteomes" id="UP000824469">
    <property type="component" value="Unassembled WGS sequence"/>
</dbReference>
<keyword evidence="3" id="KW-0808">Transferase</keyword>
<organism evidence="10 11">
    <name type="scientific">Taxus chinensis</name>
    <name type="common">Chinese yew</name>
    <name type="synonym">Taxus wallichiana var. chinensis</name>
    <dbReference type="NCBI Taxonomy" id="29808"/>
    <lineage>
        <taxon>Eukaryota</taxon>
        <taxon>Viridiplantae</taxon>
        <taxon>Streptophyta</taxon>
        <taxon>Embryophyta</taxon>
        <taxon>Tracheophyta</taxon>
        <taxon>Spermatophyta</taxon>
        <taxon>Pinopsida</taxon>
        <taxon>Pinidae</taxon>
        <taxon>Conifers II</taxon>
        <taxon>Cupressales</taxon>
        <taxon>Taxaceae</taxon>
        <taxon>Taxus</taxon>
    </lineage>
</organism>